<evidence type="ECO:0000313" key="4">
    <source>
        <dbReference type="Proteomes" id="UP001491310"/>
    </source>
</evidence>
<dbReference type="EMBL" id="JALJOT010000002">
    <property type="protein sequence ID" value="KAK9917089.1"/>
    <property type="molecule type" value="Genomic_DNA"/>
</dbReference>
<accession>A0ABR2Z0G5</accession>
<evidence type="ECO:0000259" key="2">
    <source>
        <dbReference type="Pfam" id="PF18717"/>
    </source>
</evidence>
<dbReference type="InterPro" id="IPR040648">
    <property type="entry name" value="HMGXB3_CxC4"/>
</dbReference>
<keyword evidence="1" id="KW-0732">Signal</keyword>
<comment type="caution">
    <text evidence="3">The sequence shown here is derived from an EMBL/GenBank/DDBJ whole genome shotgun (WGS) entry which is preliminary data.</text>
</comment>
<gene>
    <name evidence="3" type="ORF">WJX75_000796</name>
</gene>
<keyword evidence="4" id="KW-1185">Reference proteome</keyword>
<feature type="domain" description="HMG" evidence="2">
    <location>
        <begin position="47"/>
        <end position="146"/>
    </location>
</feature>
<evidence type="ECO:0000313" key="3">
    <source>
        <dbReference type="EMBL" id="KAK9917089.1"/>
    </source>
</evidence>
<dbReference type="PANTHER" id="PTHR34305:SF1">
    <property type="entry name" value="SWIM-TYPE DOMAIN-CONTAINING PROTEIN"/>
    <property type="match status" value="1"/>
</dbReference>
<evidence type="ECO:0000256" key="1">
    <source>
        <dbReference type="SAM" id="SignalP"/>
    </source>
</evidence>
<feature type="chain" id="PRO_5045870518" description="HMG domain-containing protein" evidence="1">
    <location>
        <begin position="21"/>
        <end position="516"/>
    </location>
</feature>
<feature type="signal peptide" evidence="1">
    <location>
        <begin position="1"/>
        <end position="20"/>
    </location>
</feature>
<reference evidence="3 4" key="1">
    <citation type="journal article" date="2024" name="Nat. Commun.">
        <title>Phylogenomics reveals the evolutionary origins of lichenization in chlorophyte algae.</title>
        <authorList>
            <person name="Puginier C."/>
            <person name="Libourel C."/>
            <person name="Otte J."/>
            <person name="Skaloud P."/>
            <person name="Haon M."/>
            <person name="Grisel S."/>
            <person name="Petersen M."/>
            <person name="Berrin J.G."/>
            <person name="Delaux P.M."/>
            <person name="Dal Grande F."/>
            <person name="Keller J."/>
        </authorList>
    </citation>
    <scope>NUCLEOTIDE SEQUENCE [LARGE SCALE GENOMIC DNA]</scope>
    <source>
        <strain evidence="3 4">SAG 216-7</strain>
    </source>
</reference>
<proteinExistence type="predicted"/>
<dbReference type="Pfam" id="PF18717">
    <property type="entry name" value="CxC4"/>
    <property type="match status" value="1"/>
</dbReference>
<dbReference type="Proteomes" id="UP001491310">
    <property type="component" value="Unassembled WGS sequence"/>
</dbReference>
<name>A0ABR2Z0G5_9CHLO</name>
<protein>
    <recommendedName>
        <fullName evidence="2">HMG domain-containing protein</fullName>
    </recommendedName>
</protein>
<organism evidence="3 4">
    <name type="scientific">Coccomyxa subellipsoidea</name>
    <dbReference type="NCBI Taxonomy" id="248742"/>
    <lineage>
        <taxon>Eukaryota</taxon>
        <taxon>Viridiplantae</taxon>
        <taxon>Chlorophyta</taxon>
        <taxon>core chlorophytes</taxon>
        <taxon>Trebouxiophyceae</taxon>
        <taxon>Trebouxiophyceae incertae sedis</taxon>
        <taxon>Coccomyxaceae</taxon>
        <taxon>Coccomyxa</taxon>
    </lineage>
</organism>
<dbReference type="PANTHER" id="PTHR34305">
    <property type="entry name" value="EXPRESSED PROTEIN"/>
    <property type="match status" value="1"/>
</dbReference>
<sequence length="516" mass="58500">MRLELSVMLWLDWYWALTAASASRQKGPSIAPWSETDPVEAGWVTAGEAVIYNLCGCAAACVYHRRCSNSACTERRQYDGYEDGVFNYSNRSLFTYELCFNYADGMVVSRLPFATHWQLLRKNYTRAAQGHLLCARGTHRRAMLEFIRLIDVDYAKAFTCQLCAQLAHDQLVFIIDGKEMGMNPDEWEDLLVHAAKLPGLADALRGVLERYPGDDTARMQCPLELRPLFKSMAKNYPASGMLTPSYACDRFQRLIRGNNRSITAERKRILAEGFPALHEVVSSCGWTRLPSFLLEMLQGVATKAAIPGRCPEVGEVHVTNAMAELDHVYMPAFPLCRDLPIFEASSQKSVDGESCSKFHRYHNQLTPGIFTFFCAHGLCVGFKFMVNKEGPATAFELFLTRLQAGPKMVVYDNACNLHRYALRRAPKFFADTAFRIDRLHIYNHHGCSSGYNLAKYPQDMQLVDGMPLRKLNTQVAEQCNSILDRVRTQVAYMLHDNGMDYLKYFLACSNEVVRNR</sequence>